<dbReference type="RefSeq" id="XP_007925077.1">
    <property type="nucleotide sequence ID" value="XM_007926886.1"/>
</dbReference>
<dbReference type="Proteomes" id="UP000016932">
    <property type="component" value="Unassembled WGS sequence"/>
</dbReference>
<dbReference type="AlphaFoldDB" id="M3B503"/>
<dbReference type="EMBL" id="KB446557">
    <property type="protein sequence ID" value="EME84453.1"/>
    <property type="molecule type" value="Genomic_DNA"/>
</dbReference>
<sequence>MMIGREVIYLPPDLVCGQTGKSQKVPLRVKFQTNYHTRAAINDRPYRLFLALMLQIIQLLCPAVSKSERVLNRLWPLEDPAAFVLSHRRPDEAEHDAVPEE</sequence>
<dbReference type="HOGENOM" id="CLU_2292912_0_0_1"/>
<protein>
    <submittedName>
        <fullName evidence="1">Uncharacterized protein</fullName>
    </submittedName>
</protein>
<name>M3B503_PSEFD</name>
<reference evidence="1 2" key="1">
    <citation type="journal article" date="2012" name="PLoS Pathog.">
        <title>Diverse lifestyles and strategies of plant pathogenesis encoded in the genomes of eighteen Dothideomycetes fungi.</title>
        <authorList>
            <person name="Ohm R.A."/>
            <person name="Feau N."/>
            <person name="Henrissat B."/>
            <person name="Schoch C.L."/>
            <person name="Horwitz B.A."/>
            <person name="Barry K.W."/>
            <person name="Condon B.J."/>
            <person name="Copeland A.C."/>
            <person name="Dhillon B."/>
            <person name="Glaser F."/>
            <person name="Hesse C.N."/>
            <person name="Kosti I."/>
            <person name="LaButti K."/>
            <person name="Lindquist E.A."/>
            <person name="Lucas S."/>
            <person name="Salamov A.A."/>
            <person name="Bradshaw R.E."/>
            <person name="Ciuffetti L."/>
            <person name="Hamelin R.C."/>
            <person name="Kema G.H.J."/>
            <person name="Lawrence C."/>
            <person name="Scott J.A."/>
            <person name="Spatafora J.W."/>
            <person name="Turgeon B.G."/>
            <person name="de Wit P.J.G.M."/>
            <person name="Zhong S."/>
            <person name="Goodwin S.B."/>
            <person name="Grigoriev I.V."/>
        </authorList>
    </citation>
    <scope>NUCLEOTIDE SEQUENCE [LARGE SCALE GENOMIC DNA]</scope>
    <source>
        <strain evidence="1 2">CIRAD86</strain>
    </source>
</reference>
<dbReference type="GeneID" id="19336102"/>
<keyword evidence="2" id="KW-1185">Reference proteome</keyword>
<dbReference type="VEuPathDB" id="FungiDB:MYCFIDRAFT_203027"/>
<gene>
    <name evidence="1" type="ORF">MYCFIDRAFT_203027</name>
</gene>
<evidence type="ECO:0000313" key="1">
    <source>
        <dbReference type="EMBL" id="EME84453.1"/>
    </source>
</evidence>
<accession>M3B503</accession>
<organism evidence="1 2">
    <name type="scientific">Pseudocercospora fijiensis (strain CIRAD86)</name>
    <name type="common">Black leaf streak disease fungus</name>
    <name type="synonym">Mycosphaerella fijiensis</name>
    <dbReference type="NCBI Taxonomy" id="383855"/>
    <lineage>
        <taxon>Eukaryota</taxon>
        <taxon>Fungi</taxon>
        <taxon>Dikarya</taxon>
        <taxon>Ascomycota</taxon>
        <taxon>Pezizomycotina</taxon>
        <taxon>Dothideomycetes</taxon>
        <taxon>Dothideomycetidae</taxon>
        <taxon>Mycosphaerellales</taxon>
        <taxon>Mycosphaerellaceae</taxon>
        <taxon>Pseudocercospora</taxon>
    </lineage>
</organism>
<evidence type="ECO:0000313" key="2">
    <source>
        <dbReference type="Proteomes" id="UP000016932"/>
    </source>
</evidence>
<dbReference type="KEGG" id="pfj:MYCFIDRAFT_203027"/>
<proteinExistence type="predicted"/>